<evidence type="ECO:0000313" key="2">
    <source>
        <dbReference type="EMBL" id="SHL74841.1"/>
    </source>
</evidence>
<reference evidence="2 3" key="1">
    <citation type="submission" date="2016-11" db="EMBL/GenBank/DDBJ databases">
        <authorList>
            <person name="Jaros S."/>
            <person name="Januszkiewicz K."/>
            <person name="Wedrychowicz H."/>
        </authorList>
    </citation>
    <scope>NUCLEOTIDE SEQUENCE [LARGE SCALE GENOMIC DNA]</scope>
    <source>
        <strain evidence="2 3">BPI-34</strain>
    </source>
</reference>
<evidence type="ECO:0000256" key="1">
    <source>
        <dbReference type="SAM" id="MobiDB-lite"/>
    </source>
</evidence>
<name>A0A1M7D5P4_XYLRU</name>
<dbReference type="RefSeq" id="WP_233428900.1">
    <property type="nucleotide sequence ID" value="NZ_FRCJ01000001.1"/>
</dbReference>
<proteinExistence type="predicted"/>
<gene>
    <name evidence="2" type="ORF">SAMN04488494_0637</name>
</gene>
<organism evidence="2 3">
    <name type="scientific">Xylanibacter ruminicola</name>
    <name type="common">Prevotella ruminicola</name>
    <dbReference type="NCBI Taxonomy" id="839"/>
    <lineage>
        <taxon>Bacteria</taxon>
        <taxon>Pseudomonadati</taxon>
        <taxon>Bacteroidota</taxon>
        <taxon>Bacteroidia</taxon>
        <taxon>Bacteroidales</taxon>
        <taxon>Prevotellaceae</taxon>
        <taxon>Xylanibacter</taxon>
    </lineage>
</organism>
<feature type="region of interest" description="Disordered" evidence="1">
    <location>
        <begin position="82"/>
        <end position="103"/>
    </location>
</feature>
<sequence>MANSNMIYGSICVSDIPKELFKKVKCQDGKERVFLNIKVCARKEVGKYGHTHFVSCEPANKDERKEGVNYICGDMKEYVPQSNTPSQEAINAAQPANDDDLPF</sequence>
<accession>A0A1M7D5P4</accession>
<evidence type="ECO:0000313" key="3">
    <source>
        <dbReference type="Proteomes" id="UP000184280"/>
    </source>
</evidence>
<dbReference type="Proteomes" id="UP000184280">
    <property type="component" value="Unassembled WGS sequence"/>
</dbReference>
<protein>
    <submittedName>
        <fullName evidence="2">Uncharacterized protein</fullName>
    </submittedName>
</protein>
<dbReference type="AlphaFoldDB" id="A0A1M7D5P4"/>
<dbReference type="EMBL" id="FRCJ01000001">
    <property type="protein sequence ID" value="SHL74841.1"/>
    <property type="molecule type" value="Genomic_DNA"/>
</dbReference>